<dbReference type="SUPFAM" id="SSF82185">
    <property type="entry name" value="Histone H3 K4-specific methyltransferase SET7/9 N-terminal domain"/>
    <property type="match status" value="1"/>
</dbReference>
<feature type="compositionally biased region" description="Basic residues" evidence="4">
    <location>
        <begin position="19"/>
        <end position="32"/>
    </location>
</feature>
<dbReference type="GO" id="GO:0005525">
    <property type="term" value="F:GTP binding"/>
    <property type="evidence" value="ECO:0007669"/>
    <property type="project" value="UniProtKB-KW"/>
</dbReference>
<dbReference type="Proteomes" id="UP000009170">
    <property type="component" value="Unassembled WGS sequence"/>
</dbReference>
<evidence type="ECO:0000313" key="6">
    <source>
        <dbReference type="Proteomes" id="UP000009170"/>
    </source>
</evidence>
<dbReference type="PANTHER" id="PTHR30314:SF31">
    <property type="entry name" value="TUBULIN_FTSZ DOMAIN CONTAINING PROTEIN"/>
    <property type="match status" value="1"/>
</dbReference>
<dbReference type="STRING" id="70448.A0A090N4K8"/>
<dbReference type="InParanoid" id="A0A090N4K8"/>
<dbReference type="GO" id="GO:0003924">
    <property type="term" value="F:GTPase activity"/>
    <property type="evidence" value="ECO:0007669"/>
    <property type="project" value="InterPro"/>
</dbReference>
<feature type="region of interest" description="Disordered" evidence="4">
    <location>
        <begin position="1"/>
        <end position="50"/>
    </location>
</feature>
<dbReference type="AlphaFoldDB" id="A0A090N4K8"/>
<sequence>MCARRSSQTNGFTRVQRQLGRHQSRRTNRRAGRRDARSTPNETPEEDPIGYRGREVAIVGIGTRGCALVDALCESRALPESASWALSADVGSLERSAAANRWRLPPQTVEVSGKVVEDNAASAAAAVMSGEGTLSGTPPRTVVVLCAGGEALESGEAFVREISRVKASTAKRGFFGFKGASRAPEGGMMLAGVIEPFSFEGRRKKTSCEEFVRCASGAGACDVVLTVSQSELLKNGEENMSVQDATSVADASLLFSVLSSLDALRGNCWNSNFVANASDVEAWVPQTKKNELRAFVNRVMSSRGGGCGVSHAGRGVAQVPTYGSIDEACASAARKAILTAARESPFLAPGRFDTAHLVVCMLKHGVSLGPIARAAVSQVLSELAPEAEQFITVADPDKKGTTEVEVSLLTVTDAATAANAAPESTNVSTVLDEQRAKANAMPFIPRYDAENSEPEIQRRKTTKLSREDLKTFGFGDTKEMVTQLEASRAGISIESEPVAEKSKSEEPVVYTSAELLGEMSSAQTVTDKITYQEVEIATNAPPKVTLPALPRDFAVNGVAVRISEPQRDNAGNVIGYKTLEAKESDSTKQSKKLSRVRSLFGWRPAKKEEEKSNLSKRALGMLEKDRVGSDRSVVRVEFASLAVYEGEWVNGKREGDGRQVFANGDWYDGKWFGDLPNGKGRLSFKTGDVAYFDGTFNAGEVDGDGTLVKHSGEEITGIWRDGALVSDECDLPR</sequence>
<dbReference type="Pfam" id="PF02493">
    <property type="entry name" value="MORN"/>
    <property type="match status" value="2"/>
</dbReference>
<name>A0A090N4K8_OSTTA</name>
<dbReference type="RefSeq" id="XP_003082536.2">
    <property type="nucleotide sequence ID" value="XM_003082488.2"/>
</dbReference>
<dbReference type="InterPro" id="IPR036525">
    <property type="entry name" value="Tubulin/FtsZ_GTPase_sf"/>
</dbReference>
<dbReference type="Gene3D" id="2.20.110.10">
    <property type="entry name" value="Histone H3 K4-specific methyltransferase SET7/9 N-terminal domain"/>
    <property type="match status" value="1"/>
</dbReference>
<accession>A0A090N4K8</accession>
<dbReference type="GO" id="GO:0051301">
    <property type="term" value="P:cell division"/>
    <property type="evidence" value="ECO:0007669"/>
    <property type="project" value="TreeGrafter"/>
</dbReference>
<dbReference type="InterPro" id="IPR045061">
    <property type="entry name" value="FtsZ/CetZ"/>
</dbReference>
<evidence type="ECO:0000313" key="5">
    <source>
        <dbReference type="EMBL" id="CEG00043.1"/>
    </source>
</evidence>
<dbReference type="EMBL" id="CAID01000013">
    <property type="protein sequence ID" value="CEG00043.1"/>
    <property type="molecule type" value="Genomic_DNA"/>
</dbReference>
<evidence type="ECO:0000256" key="2">
    <source>
        <dbReference type="ARBA" id="ARBA00022741"/>
    </source>
</evidence>
<dbReference type="InterPro" id="IPR003409">
    <property type="entry name" value="MORN"/>
</dbReference>
<reference evidence="6" key="1">
    <citation type="journal article" date="2006" name="Proc. Natl. Acad. Sci. U.S.A.">
        <title>Genome analysis of the smallest free-living eukaryote Ostreococcus tauri unveils many unique features.</title>
        <authorList>
            <person name="Derelle E."/>
            <person name="Ferraz C."/>
            <person name="Rombauts S."/>
            <person name="Rouze P."/>
            <person name="Worden A.Z."/>
            <person name="Robbens S."/>
            <person name="Partensky F."/>
            <person name="Degroeve S."/>
            <person name="Echeynie S."/>
            <person name="Cooke R."/>
            <person name="Saeys Y."/>
            <person name="Wuyts J."/>
            <person name="Jabbari K."/>
            <person name="Bowler C."/>
            <person name="Panaud O."/>
            <person name="Piegu B."/>
            <person name="Ball S.G."/>
            <person name="Ral J.-P."/>
            <person name="Bouget F.-Y."/>
            <person name="Piganeau G."/>
            <person name="De Baets B."/>
            <person name="Picard A."/>
            <person name="Delseny M."/>
            <person name="Demaille J."/>
            <person name="Van de Peer Y."/>
            <person name="Moreau H."/>
        </authorList>
    </citation>
    <scope>NUCLEOTIDE SEQUENCE [LARGE SCALE GENOMIC DNA]</scope>
    <source>
        <strain evidence="6">OTTH 0595 / CCAP 157/2 / RCC745</strain>
    </source>
</reference>
<dbReference type="SMART" id="SM00698">
    <property type="entry name" value="MORN"/>
    <property type="match status" value="2"/>
</dbReference>
<dbReference type="GeneID" id="9837416"/>
<comment type="caution">
    <text evidence="5">The sequence shown here is derived from an EMBL/GenBank/DDBJ whole genome shotgun (WGS) entry which is preliminary data.</text>
</comment>
<evidence type="ECO:0000256" key="1">
    <source>
        <dbReference type="ARBA" id="ARBA00022737"/>
    </source>
</evidence>
<keyword evidence="3" id="KW-0342">GTP-binding</keyword>
<dbReference type="SUPFAM" id="SSF52490">
    <property type="entry name" value="Tubulin nucleotide-binding domain-like"/>
    <property type="match status" value="1"/>
</dbReference>
<keyword evidence="6" id="KW-1185">Reference proteome</keyword>
<evidence type="ECO:0000256" key="3">
    <source>
        <dbReference type="ARBA" id="ARBA00023134"/>
    </source>
</evidence>
<keyword evidence="2" id="KW-0547">Nucleotide-binding</keyword>
<dbReference type="GO" id="GO:0005737">
    <property type="term" value="C:cytoplasm"/>
    <property type="evidence" value="ECO:0007669"/>
    <property type="project" value="TreeGrafter"/>
</dbReference>
<evidence type="ECO:0000256" key="4">
    <source>
        <dbReference type="SAM" id="MobiDB-lite"/>
    </source>
</evidence>
<dbReference type="GO" id="GO:0032153">
    <property type="term" value="C:cell division site"/>
    <property type="evidence" value="ECO:0007669"/>
    <property type="project" value="TreeGrafter"/>
</dbReference>
<dbReference type="KEGG" id="ota:OT_ostta13g00640"/>
<dbReference type="OrthoDB" id="270720at2759"/>
<feature type="compositionally biased region" description="Polar residues" evidence="4">
    <location>
        <begin position="1"/>
        <end position="16"/>
    </location>
</feature>
<reference evidence="5 6" key="2">
    <citation type="journal article" date="2014" name="BMC Genomics">
        <title>An improved genome of the model marine alga Ostreococcus tauri unfolds by assessing Illumina de novo assemblies.</title>
        <authorList>
            <person name="Blanc-Mathieu R."/>
            <person name="Verhelst B."/>
            <person name="Derelle E."/>
            <person name="Rombauts S."/>
            <person name="Bouget F.Y."/>
            <person name="Carre I."/>
            <person name="Chateau A."/>
            <person name="Eyre-Walker A."/>
            <person name="Grimsley N."/>
            <person name="Moreau H."/>
            <person name="Piegu B."/>
            <person name="Rivals E."/>
            <person name="Schackwitz W."/>
            <person name="Van de Peer Y."/>
            <person name="Piganeau G."/>
        </authorList>
    </citation>
    <scope>NUCLEOTIDE SEQUENCE [LARGE SCALE GENOMIC DNA]</scope>
    <source>
        <strain evidence="6">OTTH 0595 / CCAP 157/2 / RCC745</strain>
    </source>
</reference>
<dbReference type="PANTHER" id="PTHR30314">
    <property type="entry name" value="CELL DIVISION PROTEIN FTSZ-RELATED"/>
    <property type="match status" value="1"/>
</dbReference>
<protein>
    <submittedName>
        <fullName evidence="5">MORN motif</fullName>
    </submittedName>
</protein>
<organism evidence="5 6">
    <name type="scientific">Ostreococcus tauri</name>
    <name type="common">Marine green alga</name>
    <dbReference type="NCBI Taxonomy" id="70448"/>
    <lineage>
        <taxon>Eukaryota</taxon>
        <taxon>Viridiplantae</taxon>
        <taxon>Chlorophyta</taxon>
        <taxon>Mamiellophyceae</taxon>
        <taxon>Mamiellales</taxon>
        <taxon>Bathycoccaceae</taxon>
        <taxon>Ostreococcus</taxon>
    </lineage>
</organism>
<gene>
    <name evidence="5" type="ORF">OT_ostta13g00640</name>
</gene>
<dbReference type="GO" id="GO:0048285">
    <property type="term" value="P:organelle fission"/>
    <property type="evidence" value="ECO:0007669"/>
    <property type="project" value="TreeGrafter"/>
</dbReference>
<keyword evidence="1" id="KW-0677">Repeat</keyword>
<dbReference type="Gene3D" id="3.40.50.1440">
    <property type="entry name" value="Tubulin/FtsZ, GTPase domain"/>
    <property type="match status" value="1"/>
</dbReference>
<proteinExistence type="predicted"/>
<dbReference type="GO" id="GO:0016020">
    <property type="term" value="C:membrane"/>
    <property type="evidence" value="ECO:0007669"/>
    <property type="project" value="UniProtKB-ARBA"/>
</dbReference>